<name>W7WXQ6_TETTS</name>
<dbReference type="KEGG" id="tet:TTHERM_001287954"/>
<keyword evidence="1" id="KW-0472">Membrane</keyword>
<dbReference type="RefSeq" id="XP_012655841.1">
    <property type="nucleotide sequence ID" value="XM_012800387.1"/>
</dbReference>
<feature type="transmembrane region" description="Helical" evidence="1">
    <location>
        <begin position="139"/>
        <end position="160"/>
    </location>
</feature>
<dbReference type="AlphaFoldDB" id="W7WXQ6"/>
<dbReference type="GeneID" id="24442091"/>
<evidence type="ECO:0000313" key="3">
    <source>
        <dbReference type="Proteomes" id="UP000009168"/>
    </source>
</evidence>
<reference evidence="3" key="1">
    <citation type="journal article" date="2006" name="PLoS Biol.">
        <title>Macronuclear genome sequence of the ciliate Tetrahymena thermophila, a model eukaryote.</title>
        <authorList>
            <person name="Eisen J.A."/>
            <person name="Coyne R.S."/>
            <person name="Wu M."/>
            <person name="Wu D."/>
            <person name="Thiagarajan M."/>
            <person name="Wortman J.R."/>
            <person name="Badger J.H."/>
            <person name="Ren Q."/>
            <person name="Amedeo P."/>
            <person name="Jones K.M."/>
            <person name="Tallon L.J."/>
            <person name="Delcher A.L."/>
            <person name="Salzberg S.L."/>
            <person name="Silva J.C."/>
            <person name="Haas B.J."/>
            <person name="Majoros W.H."/>
            <person name="Farzad M."/>
            <person name="Carlton J.M."/>
            <person name="Smith R.K. Jr."/>
            <person name="Garg J."/>
            <person name="Pearlman R.E."/>
            <person name="Karrer K.M."/>
            <person name="Sun L."/>
            <person name="Manning G."/>
            <person name="Elde N.C."/>
            <person name="Turkewitz A.P."/>
            <person name="Asai D.J."/>
            <person name="Wilkes D.E."/>
            <person name="Wang Y."/>
            <person name="Cai H."/>
            <person name="Collins K."/>
            <person name="Stewart B.A."/>
            <person name="Lee S.R."/>
            <person name="Wilamowska K."/>
            <person name="Weinberg Z."/>
            <person name="Ruzzo W.L."/>
            <person name="Wloga D."/>
            <person name="Gaertig J."/>
            <person name="Frankel J."/>
            <person name="Tsao C.-C."/>
            <person name="Gorovsky M.A."/>
            <person name="Keeling P.J."/>
            <person name="Waller R.F."/>
            <person name="Patron N.J."/>
            <person name="Cherry J.M."/>
            <person name="Stover N.A."/>
            <person name="Krieger C.J."/>
            <person name="del Toro C."/>
            <person name="Ryder H.F."/>
            <person name="Williamson S.C."/>
            <person name="Barbeau R.A."/>
            <person name="Hamilton E.P."/>
            <person name="Orias E."/>
        </authorList>
    </citation>
    <scope>NUCLEOTIDE SEQUENCE [LARGE SCALE GENOMIC DNA]</scope>
    <source>
        <strain evidence="3">SB210</strain>
    </source>
</reference>
<organism evidence="2 3">
    <name type="scientific">Tetrahymena thermophila (strain SB210)</name>
    <dbReference type="NCBI Taxonomy" id="312017"/>
    <lineage>
        <taxon>Eukaryota</taxon>
        <taxon>Sar</taxon>
        <taxon>Alveolata</taxon>
        <taxon>Ciliophora</taxon>
        <taxon>Intramacronucleata</taxon>
        <taxon>Oligohymenophorea</taxon>
        <taxon>Hymenostomatida</taxon>
        <taxon>Tetrahymenina</taxon>
        <taxon>Tetrahymenidae</taxon>
        <taxon>Tetrahymena</taxon>
    </lineage>
</organism>
<keyword evidence="1 2" id="KW-0812">Transmembrane</keyword>
<keyword evidence="3" id="KW-1185">Reference proteome</keyword>
<keyword evidence="1" id="KW-1133">Transmembrane helix</keyword>
<accession>W7WXQ6</accession>
<dbReference type="EMBL" id="GG662410">
    <property type="protein sequence ID" value="EWS71620.1"/>
    <property type="molecule type" value="Genomic_DNA"/>
</dbReference>
<dbReference type="InParanoid" id="W7WXQ6"/>
<sequence>MCPRITELNFNFEWLDKSLYQSFINICMIAKSYKELTSLEFKLKFKDKEISKYIYDILKQTYDGQEISFKFKCDQICLNDNINTKGLNIQDIIYDIQCEMDSPEEYIGEYSFQHQFQLTQKIDKAQQFSFILLLQNNRFIDCFLFSYITFICLIILIFFFF</sequence>
<evidence type="ECO:0000256" key="1">
    <source>
        <dbReference type="SAM" id="Phobius"/>
    </source>
</evidence>
<dbReference type="Proteomes" id="UP000009168">
    <property type="component" value="Unassembled WGS sequence"/>
</dbReference>
<evidence type="ECO:0000313" key="2">
    <source>
        <dbReference type="EMBL" id="EWS71620.1"/>
    </source>
</evidence>
<gene>
    <name evidence="2" type="ORF">TTHERM_001287954</name>
</gene>
<protein>
    <submittedName>
        <fullName evidence="2">Transmembrane protein, putative</fullName>
    </submittedName>
</protein>
<proteinExistence type="predicted"/>